<proteinExistence type="predicted"/>
<evidence type="ECO:0000256" key="1">
    <source>
        <dbReference type="SAM" id="SignalP"/>
    </source>
</evidence>
<protein>
    <submittedName>
        <fullName evidence="2">Uncharacterized protein</fullName>
    </submittedName>
</protein>
<dbReference type="RefSeq" id="WP_079606549.1">
    <property type="nucleotide sequence ID" value="NZ_LT670817.1"/>
</dbReference>
<dbReference type="OrthoDB" id="7926124at2"/>
<accession>A0A1M5YN54</accession>
<feature type="signal peptide" evidence="1">
    <location>
        <begin position="1"/>
        <end position="22"/>
    </location>
</feature>
<dbReference type="EMBL" id="LT670817">
    <property type="protein sequence ID" value="SHI13432.1"/>
    <property type="molecule type" value="Genomic_DNA"/>
</dbReference>
<dbReference type="AlphaFoldDB" id="A0A1M5YN54"/>
<feature type="chain" id="PRO_5013019779" evidence="1">
    <location>
        <begin position="23"/>
        <end position="313"/>
    </location>
</feature>
<name>A0A1M5YN54_9BRAD</name>
<gene>
    <name evidence="2" type="ORF">SAMN05443248_8545</name>
</gene>
<evidence type="ECO:0000313" key="2">
    <source>
        <dbReference type="EMBL" id="SHI13432.1"/>
    </source>
</evidence>
<reference evidence="2 3" key="1">
    <citation type="submission" date="2016-11" db="EMBL/GenBank/DDBJ databases">
        <authorList>
            <person name="Jaros S."/>
            <person name="Januszkiewicz K."/>
            <person name="Wedrychowicz H."/>
        </authorList>
    </citation>
    <scope>NUCLEOTIDE SEQUENCE [LARGE SCALE GENOMIC DNA]</scope>
    <source>
        <strain evidence="2 3">GAS138</strain>
    </source>
</reference>
<keyword evidence="1" id="KW-0732">Signal</keyword>
<sequence>MKLIRLISAVILLLPALSPAFAADVVFPPGMRIGMTPLVGMVQAKTFQGFETDDQSVKVLVAELPPEAYGEVMNAFKANPAGSGGIKPESIETSAGVAYYTAESAKDGATPVRRYSMILSGGSFSGYVAVQVPENATKIYSDDAVRQMFATAAIRKEVPVEEQLGQMPFKVSELSDFKNVRTLALGAALILADGDEVTGFEAAPFMVIGVIGSAPAQPEDRGRFAQQIAATIPGVRDARITMSEPLRIDGTPGYETRIDATSGKDNTAVTVVQWLKFGGGPNALRIIGSAPRDQWAKAFPRFRAVRDGIQPRG</sequence>
<dbReference type="Proteomes" id="UP000189796">
    <property type="component" value="Chromosome I"/>
</dbReference>
<evidence type="ECO:0000313" key="3">
    <source>
        <dbReference type="Proteomes" id="UP000189796"/>
    </source>
</evidence>
<organism evidence="2 3">
    <name type="scientific">Bradyrhizobium erythrophlei</name>
    <dbReference type="NCBI Taxonomy" id="1437360"/>
    <lineage>
        <taxon>Bacteria</taxon>
        <taxon>Pseudomonadati</taxon>
        <taxon>Pseudomonadota</taxon>
        <taxon>Alphaproteobacteria</taxon>
        <taxon>Hyphomicrobiales</taxon>
        <taxon>Nitrobacteraceae</taxon>
        <taxon>Bradyrhizobium</taxon>
    </lineage>
</organism>